<comment type="caution">
    <text evidence="2">The sequence shown here is derived from an EMBL/GenBank/DDBJ whole genome shotgun (WGS) entry which is preliminary data.</text>
</comment>
<reference evidence="2 3" key="1">
    <citation type="submission" date="2020-04" db="EMBL/GenBank/DDBJ databases">
        <authorList>
            <person name="Liu A."/>
        </authorList>
    </citation>
    <scope>NUCLEOTIDE SEQUENCE [LARGE SCALE GENOMIC DNA]</scope>
    <source>
        <strain evidence="2 3">RZ02</strain>
    </source>
</reference>
<feature type="transmembrane region" description="Helical" evidence="1">
    <location>
        <begin position="65"/>
        <end position="82"/>
    </location>
</feature>
<dbReference type="EMBL" id="JABCRE010000003">
    <property type="protein sequence ID" value="NMW32274.1"/>
    <property type="molecule type" value="Genomic_DNA"/>
</dbReference>
<dbReference type="AlphaFoldDB" id="A0A848QM95"/>
<evidence type="ECO:0000313" key="2">
    <source>
        <dbReference type="EMBL" id="NMW32274.1"/>
    </source>
</evidence>
<proteinExistence type="predicted"/>
<evidence type="ECO:0000313" key="3">
    <source>
        <dbReference type="Proteomes" id="UP000561181"/>
    </source>
</evidence>
<keyword evidence="1" id="KW-0812">Transmembrane</keyword>
<sequence>MILPYAGVLVGLDVAAHYGSLTNAELPVQFYLASDRGLGEFLEYSMTGAVAVMTLLLWKTKRAPVYLANSILFGWLTLDNWTEVHEAFGKSFGPALEWIRFVPVEADHLAEFVLLVAVGGLWLIAMVVTLRTASQRALAFSLILAACVVSAAFFGVIVDLLVVWGDQNAAFHALLVFIEDGGEFAMLILAFLFTVGFFDSDYRSEKAHRSYLQRPPLPAQ</sequence>
<dbReference type="Proteomes" id="UP000561181">
    <property type="component" value="Unassembled WGS sequence"/>
</dbReference>
<gene>
    <name evidence="2" type="ORF">HKD42_09405</name>
</gene>
<protein>
    <submittedName>
        <fullName evidence="2">Uncharacterized protein</fullName>
    </submittedName>
</protein>
<accession>A0A848QM95</accession>
<keyword evidence="1" id="KW-1133">Transmembrane helix</keyword>
<keyword evidence="3" id="KW-1185">Reference proteome</keyword>
<feature type="transmembrane region" description="Helical" evidence="1">
    <location>
        <begin position="137"/>
        <end position="164"/>
    </location>
</feature>
<feature type="transmembrane region" description="Helical" evidence="1">
    <location>
        <begin position="184"/>
        <end position="202"/>
    </location>
</feature>
<feature type="transmembrane region" description="Helical" evidence="1">
    <location>
        <begin position="41"/>
        <end position="58"/>
    </location>
</feature>
<evidence type="ECO:0000256" key="1">
    <source>
        <dbReference type="SAM" id="Phobius"/>
    </source>
</evidence>
<organism evidence="2 3">
    <name type="scientific">Pontixanthobacter rizhaonensis</name>
    <dbReference type="NCBI Taxonomy" id="2730337"/>
    <lineage>
        <taxon>Bacteria</taxon>
        <taxon>Pseudomonadati</taxon>
        <taxon>Pseudomonadota</taxon>
        <taxon>Alphaproteobacteria</taxon>
        <taxon>Sphingomonadales</taxon>
        <taxon>Erythrobacteraceae</taxon>
        <taxon>Pontixanthobacter</taxon>
    </lineage>
</organism>
<feature type="transmembrane region" description="Helical" evidence="1">
    <location>
        <begin position="112"/>
        <end position="130"/>
    </location>
</feature>
<dbReference type="RefSeq" id="WP_170012755.1">
    <property type="nucleotide sequence ID" value="NZ_JABCRE010000003.1"/>
</dbReference>
<keyword evidence="1" id="KW-0472">Membrane</keyword>
<name>A0A848QM95_9SPHN</name>